<comment type="caution">
    <text evidence="2">The sequence shown here is derived from an EMBL/GenBank/DDBJ whole genome shotgun (WGS) entry which is preliminary data.</text>
</comment>
<protein>
    <submittedName>
        <fullName evidence="2">Uncharacterized protein</fullName>
    </submittedName>
</protein>
<keyword evidence="3" id="KW-1185">Reference proteome</keyword>
<feature type="compositionally biased region" description="Basic and acidic residues" evidence="1">
    <location>
        <begin position="20"/>
        <end position="44"/>
    </location>
</feature>
<reference evidence="2" key="1">
    <citation type="submission" date="2017-07" db="EMBL/GenBank/DDBJ databases">
        <title>Taro Niue Genome Assembly and Annotation.</title>
        <authorList>
            <person name="Atibalentja N."/>
            <person name="Keating K."/>
            <person name="Fields C.J."/>
        </authorList>
    </citation>
    <scope>NUCLEOTIDE SEQUENCE</scope>
    <source>
        <strain evidence="2">Niue_2</strain>
        <tissue evidence="2">Leaf</tissue>
    </source>
</reference>
<evidence type="ECO:0000313" key="3">
    <source>
        <dbReference type="Proteomes" id="UP000652761"/>
    </source>
</evidence>
<proteinExistence type="predicted"/>
<accession>A0A843VGV9</accession>
<evidence type="ECO:0000256" key="1">
    <source>
        <dbReference type="SAM" id="MobiDB-lite"/>
    </source>
</evidence>
<name>A0A843VGV9_COLES</name>
<evidence type="ECO:0000313" key="2">
    <source>
        <dbReference type="EMBL" id="MQL90669.1"/>
    </source>
</evidence>
<dbReference type="EMBL" id="NMUH01001264">
    <property type="protein sequence ID" value="MQL90669.1"/>
    <property type="molecule type" value="Genomic_DNA"/>
</dbReference>
<dbReference type="Proteomes" id="UP000652761">
    <property type="component" value="Unassembled WGS sequence"/>
</dbReference>
<dbReference type="AlphaFoldDB" id="A0A843VGV9"/>
<organism evidence="2 3">
    <name type="scientific">Colocasia esculenta</name>
    <name type="common">Wild taro</name>
    <name type="synonym">Arum esculentum</name>
    <dbReference type="NCBI Taxonomy" id="4460"/>
    <lineage>
        <taxon>Eukaryota</taxon>
        <taxon>Viridiplantae</taxon>
        <taxon>Streptophyta</taxon>
        <taxon>Embryophyta</taxon>
        <taxon>Tracheophyta</taxon>
        <taxon>Spermatophyta</taxon>
        <taxon>Magnoliopsida</taxon>
        <taxon>Liliopsida</taxon>
        <taxon>Araceae</taxon>
        <taxon>Aroideae</taxon>
        <taxon>Colocasieae</taxon>
        <taxon>Colocasia</taxon>
    </lineage>
</organism>
<feature type="region of interest" description="Disordered" evidence="1">
    <location>
        <begin position="16"/>
        <end position="44"/>
    </location>
</feature>
<sequence length="97" mass="10768">MAFVDAGLWLICRKRGKKKEKSEGEGGRRKEGVGEGRQSQDRCREGAMPWAAIVFRQIRIAILENCGSNEHPGSMEIPEVVSASGPNPWPWNVCCNL</sequence>
<gene>
    <name evidence="2" type="ORF">Taro_023273</name>
</gene>